<keyword evidence="3" id="KW-0963">Cytoplasm</keyword>
<dbReference type="EMBL" id="JAVRRG010000051">
    <property type="protein sequence ID" value="KAK5092874.1"/>
    <property type="molecule type" value="Genomic_DNA"/>
</dbReference>
<accession>A0ABR0KBB4</accession>
<feature type="compositionally biased region" description="Basic and acidic residues" evidence="6">
    <location>
        <begin position="100"/>
        <end position="110"/>
    </location>
</feature>
<dbReference type="Proteomes" id="UP001345013">
    <property type="component" value="Unassembled WGS sequence"/>
</dbReference>
<evidence type="ECO:0000313" key="8">
    <source>
        <dbReference type="EMBL" id="KAK5092874.1"/>
    </source>
</evidence>
<sequence>MATTTGDVDFSKIDLYEFLGLAGPQVTNKEINKAGRQTSFRYHPDKVAATPENLEKFHLAQIAIGVLSDPAEKTKYDQQREARLRRKAEVDALDSRRRKMAEDLEAREKSGSGSNVVAGQKRTFSEREMKIRRAQEENRRKIDERNARNKLEAEQKAAQGRAQAAKAETTGAVPSVAETASGTKHGSERAQSGERGMSKSIKLRWLREEEGQAYDESTIREIFGEQNVEDVVLLRDKKRKIEGRKVMMGVAVVIFVTGLAAKEAMAQKGRLADKFESCEWVLSEMAALIELRDQNDRLGILSTVTKSALDLLHLGTFSSFLASRVDVTGALGRTLALGTNTSEVYLLISTGCKADF</sequence>
<keyword evidence="5" id="KW-0539">Nucleus</keyword>
<dbReference type="InterPro" id="IPR052094">
    <property type="entry name" value="Pre-mRNA-splicing_ERAD"/>
</dbReference>
<evidence type="ECO:0000256" key="6">
    <source>
        <dbReference type="SAM" id="MobiDB-lite"/>
    </source>
</evidence>
<gene>
    <name evidence="8" type="ORF">LTR24_004788</name>
</gene>
<dbReference type="Gene3D" id="1.10.287.110">
    <property type="entry name" value="DnaJ domain"/>
    <property type="match status" value="1"/>
</dbReference>
<evidence type="ECO:0000313" key="9">
    <source>
        <dbReference type="Proteomes" id="UP001345013"/>
    </source>
</evidence>
<dbReference type="PANTHER" id="PTHR44313:SF1">
    <property type="entry name" value="DNAJ HOMOLOG SUBFAMILY C MEMBER 17"/>
    <property type="match status" value="1"/>
</dbReference>
<evidence type="ECO:0000256" key="4">
    <source>
        <dbReference type="ARBA" id="ARBA00023186"/>
    </source>
</evidence>
<dbReference type="Pfam" id="PF00226">
    <property type="entry name" value="DnaJ"/>
    <property type="match status" value="1"/>
</dbReference>
<dbReference type="SUPFAM" id="SSF46565">
    <property type="entry name" value="Chaperone J-domain"/>
    <property type="match status" value="1"/>
</dbReference>
<dbReference type="PROSITE" id="PS50076">
    <property type="entry name" value="DNAJ_2"/>
    <property type="match status" value="1"/>
</dbReference>
<organism evidence="8 9">
    <name type="scientific">Lithohypha guttulata</name>
    <dbReference type="NCBI Taxonomy" id="1690604"/>
    <lineage>
        <taxon>Eukaryota</taxon>
        <taxon>Fungi</taxon>
        <taxon>Dikarya</taxon>
        <taxon>Ascomycota</taxon>
        <taxon>Pezizomycotina</taxon>
        <taxon>Eurotiomycetes</taxon>
        <taxon>Chaetothyriomycetidae</taxon>
        <taxon>Chaetothyriales</taxon>
        <taxon>Trichomeriaceae</taxon>
        <taxon>Lithohypha</taxon>
    </lineage>
</organism>
<dbReference type="SMART" id="SM00271">
    <property type="entry name" value="DnaJ"/>
    <property type="match status" value="1"/>
</dbReference>
<feature type="compositionally biased region" description="Basic and acidic residues" evidence="6">
    <location>
        <begin position="123"/>
        <end position="155"/>
    </location>
</feature>
<keyword evidence="9" id="KW-1185">Reference proteome</keyword>
<proteinExistence type="predicted"/>
<dbReference type="InterPro" id="IPR001623">
    <property type="entry name" value="DnaJ_domain"/>
</dbReference>
<dbReference type="PANTHER" id="PTHR44313">
    <property type="entry name" value="DNAJ HOMOLOG SUBFAMILY C MEMBER 17"/>
    <property type="match status" value="1"/>
</dbReference>
<dbReference type="InterPro" id="IPR036869">
    <property type="entry name" value="J_dom_sf"/>
</dbReference>
<name>A0ABR0KBB4_9EURO</name>
<evidence type="ECO:0000256" key="2">
    <source>
        <dbReference type="ARBA" id="ARBA00004496"/>
    </source>
</evidence>
<feature type="region of interest" description="Disordered" evidence="6">
    <location>
        <begin position="100"/>
        <end position="197"/>
    </location>
</feature>
<comment type="caution">
    <text evidence="8">The sequence shown here is derived from an EMBL/GenBank/DDBJ whole genome shotgun (WGS) entry which is preliminary data.</text>
</comment>
<evidence type="ECO:0000256" key="3">
    <source>
        <dbReference type="ARBA" id="ARBA00022490"/>
    </source>
</evidence>
<evidence type="ECO:0000256" key="1">
    <source>
        <dbReference type="ARBA" id="ARBA00004123"/>
    </source>
</evidence>
<keyword evidence="4" id="KW-0143">Chaperone</keyword>
<feature type="compositionally biased region" description="Low complexity" evidence="6">
    <location>
        <begin position="156"/>
        <end position="168"/>
    </location>
</feature>
<reference evidence="8 9" key="1">
    <citation type="submission" date="2023-08" db="EMBL/GenBank/DDBJ databases">
        <title>Black Yeasts Isolated from many extreme environments.</title>
        <authorList>
            <person name="Coleine C."/>
            <person name="Stajich J.E."/>
            <person name="Selbmann L."/>
        </authorList>
    </citation>
    <scope>NUCLEOTIDE SEQUENCE [LARGE SCALE GENOMIC DNA]</scope>
    <source>
        <strain evidence="8 9">CCFEE 5885</strain>
    </source>
</reference>
<comment type="subcellular location">
    <subcellularLocation>
        <location evidence="2">Cytoplasm</location>
    </subcellularLocation>
    <subcellularLocation>
        <location evidence="1">Nucleus</location>
    </subcellularLocation>
</comment>
<evidence type="ECO:0000256" key="5">
    <source>
        <dbReference type="ARBA" id="ARBA00023242"/>
    </source>
</evidence>
<protein>
    <recommendedName>
        <fullName evidence="7">J domain-containing protein</fullName>
    </recommendedName>
</protein>
<dbReference type="CDD" id="cd06257">
    <property type="entry name" value="DnaJ"/>
    <property type="match status" value="1"/>
</dbReference>
<evidence type="ECO:0000259" key="7">
    <source>
        <dbReference type="PROSITE" id="PS50076"/>
    </source>
</evidence>
<feature type="domain" description="J" evidence="7">
    <location>
        <begin position="14"/>
        <end position="80"/>
    </location>
</feature>